<dbReference type="EMBL" id="CP004388">
    <property type="protein sequence ID" value="AJD53871.1"/>
    <property type="molecule type" value="Genomic_DNA"/>
</dbReference>
<gene>
    <name evidence="1" type="ORF">TH3_18845</name>
</gene>
<name>A0AB72UIG5_9PROT</name>
<evidence type="ECO:0000313" key="1">
    <source>
        <dbReference type="EMBL" id="AJD53871.1"/>
    </source>
</evidence>
<sequence length="86" mass="10110">MGQGRAKSICPFLQIYVFIINELYGFRVGWEMVKTGPKMAQKPSEHLIECEINTSFTFGYVSNIPIRNYICSHLWFDLTEQMQTRR</sequence>
<protein>
    <submittedName>
        <fullName evidence="1">Uncharacterized protein</fullName>
    </submittedName>
</protein>
<reference evidence="1 2" key="1">
    <citation type="journal article" date="2012" name="J. Bacteriol.">
        <title>Genome sequence of Thalassospira xiamenensis type strain M-5.</title>
        <authorList>
            <person name="Lai Q."/>
            <person name="Shao Z."/>
        </authorList>
    </citation>
    <scope>NUCLEOTIDE SEQUENCE [LARGE SCALE GENOMIC DNA]</scope>
    <source>
        <strain evidence="1 2">M-5</strain>
    </source>
</reference>
<evidence type="ECO:0000313" key="2">
    <source>
        <dbReference type="Proteomes" id="UP000007127"/>
    </source>
</evidence>
<accession>A0AB72UIG5</accession>
<dbReference type="KEGG" id="txi:TH3_18845"/>
<proteinExistence type="predicted"/>
<dbReference type="Proteomes" id="UP000007127">
    <property type="component" value="Chromosome"/>
</dbReference>
<dbReference type="AlphaFoldDB" id="A0AB72UIG5"/>
<organism evidence="1 2">
    <name type="scientific">Thalassospira xiamenensis M-5 = DSM 17429</name>
    <dbReference type="NCBI Taxonomy" id="1123366"/>
    <lineage>
        <taxon>Bacteria</taxon>
        <taxon>Pseudomonadati</taxon>
        <taxon>Pseudomonadota</taxon>
        <taxon>Alphaproteobacteria</taxon>
        <taxon>Rhodospirillales</taxon>
        <taxon>Thalassospiraceae</taxon>
        <taxon>Thalassospira</taxon>
    </lineage>
</organism>